<evidence type="ECO:0000256" key="4">
    <source>
        <dbReference type="ARBA" id="ARBA00022692"/>
    </source>
</evidence>
<evidence type="ECO:0000313" key="18">
    <source>
        <dbReference type="EMBL" id="PKU41188.1"/>
    </source>
</evidence>
<evidence type="ECO:0000259" key="14">
    <source>
        <dbReference type="PROSITE" id="PS50022"/>
    </source>
</evidence>
<dbReference type="GO" id="GO:0016020">
    <property type="term" value="C:membrane"/>
    <property type="evidence" value="ECO:0007669"/>
    <property type="project" value="UniProtKB-SubCell"/>
</dbReference>
<dbReference type="SUPFAM" id="SSF56496">
    <property type="entry name" value="Fibrinogen C-terminal domain-like"/>
    <property type="match status" value="1"/>
</dbReference>
<evidence type="ECO:0000256" key="11">
    <source>
        <dbReference type="PROSITE-ProRule" id="PRU00122"/>
    </source>
</evidence>
<feature type="domain" description="EGF-like" evidence="16">
    <location>
        <begin position="609"/>
        <end position="646"/>
    </location>
</feature>
<dbReference type="InterPro" id="IPR050372">
    <property type="entry name" value="Neurexin-related_CASP"/>
</dbReference>
<dbReference type="Pfam" id="PF00008">
    <property type="entry name" value="EGF"/>
    <property type="match status" value="1"/>
</dbReference>
<keyword evidence="3 10" id="KW-0245">EGF-like domain</keyword>
<dbReference type="Proteomes" id="UP000233556">
    <property type="component" value="Unassembled WGS sequence"/>
</dbReference>
<dbReference type="PROSITE" id="PS01286">
    <property type="entry name" value="FA58C_2"/>
    <property type="match status" value="1"/>
</dbReference>
<dbReference type="PANTHER" id="PTHR15036">
    <property type="entry name" value="PIKACHURIN-LIKE PROTEIN"/>
    <property type="match status" value="1"/>
</dbReference>
<dbReference type="InterPro" id="IPR013320">
    <property type="entry name" value="ConA-like_dom_sf"/>
</dbReference>
<dbReference type="InterPro" id="IPR036056">
    <property type="entry name" value="Fibrinogen-like_C"/>
</dbReference>
<dbReference type="CDD" id="cd00110">
    <property type="entry name" value="LamG"/>
    <property type="match status" value="4"/>
</dbReference>
<evidence type="ECO:0000259" key="15">
    <source>
        <dbReference type="PROSITE" id="PS50025"/>
    </source>
</evidence>
<keyword evidence="4 13" id="KW-0812">Transmembrane</keyword>
<evidence type="ECO:0000256" key="12">
    <source>
        <dbReference type="SAM" id="MobiDB-lite"/>
    </source>
</evidence>
<dbReference type="InterPro" id="IPR001881">
    <property type="entry name" value="EGF-like_Ca-bd_dom"/>
</dbReference>
<evidence type="ECO:0000256" key="3">
    <source>
        <dbReference type="ARBA" id="ARBA00022536"/>
    </source>
</evidence>
<dbReference type="CDD" id="cd00054">
    <property type="entry name" value="EGF_CA"/>
    <property type="match status" value="2"/>
</dbReference>
<evidence type="ECO:0000256" key="13">
    <source>
        <dbReference type="SAM" id="Phobius"/>
    </source>
</evidence>
<feature type="domain" description="Fibrinogen C-terminal" evidence="17">
    <location>
        <begin position="645"/>
        <end position="696"/>
    </location>
</feature>
<dbReference type="SMART" id="SM00231">
    <property type="entry name" value="FA58C"/>
    <property type="match status" value="1"/>
</dbReference>
<evidence type="ECO:0000259" key="17">
    <source>
        <dbReference type="PROSITE" id="PS51406"/>
    </source>
</evidence>
<dbReference type="Gene3D" id="2.60.120.1000">
    <property type="match status" value="1"/>
</dbReference>
<feature type="domain" description="Laminin G" evidence="15">
    <location>
        <begin position="243"/>
        <end position="424"/>
    </location>
</feature>
<feature type="transmembrane region" description="Helical" evidence="13">
    <location>
        <begin position="1300"/>
        <end position="1325"/>
    </location>
</feature>
<feature type="disulfide bond" evidence="11">
    <location>
        <begin position="991"/>
        <end position="1018"/>
    </location>
</feature>
<reference evidence="19" key="1">
    <citation type="submission" date="2017-11" db="EMBL/GenBank/DDBJ databases">
        <authorList>
            <person name="Lima N.C."/>
            <person name="Parody-Merino A.M."/>
            <person name="Battley P.F."/>
            <person name="Fidler A.E."/>
            <person name="Prosdocimi F."/>
        </authorList>
    </citation>
    <scope>NUCLEOTIDE SEQUENCE [LARGE SCALE GENOMIC DNA]</scope>
</reference>
<dbReference type="Gene3D" id="2.60.120.260">
    <property type="entry name" value="Galactose-binding domain-like"/>
    <property type="match status" value="1"/>
</dbReference>
<feature type="domain" description="EGF-like" evidence="16">
    <location>
        <begin position="1019"/>
        <end position="1057"/>
    </location>
</feature>
<protein>
    <submittedName>
        <fullName evidence="18">Contactin-associated 4</fullName>
    </submittedName>
</protein>
<gene>
    <name evidence="18" type="ORF">llap_8509</name>
</gene>
<dbReference type="InterPro" id="IPR002181">
    <property type="entry name" value="Fibrinogen_a/b/g_C_dom"/>
</dbReference>
<keyword evidence="19" id="KW-1185">Reference proteome</keyword>
<sequence length="1368" mass="151872">MQLGECFDSEAQSVSCNTDKVVQLVGYRKCWLDGAGVVKGEMQKLFPNTLVLLGASVNVNMDSVTEIFLKLLFLLSVHNWHTALAGNKYNCDDQLASALPQSSFSSSSELSSSHSPGFARLNRREGAGGWSPRVSNKYQWLQIDLGERTEVTAVATQGGYGSSDWVTSYLLMFSDSGQNWKQYRQEESIWAFSGNTNSDSVIYYKLQHSIKARFLRFVPLDWNPNGRIGMRIEVYGCTYRSEVVGFDGKSCLVYTFNQKLMSALKDVISLKFKTMQSDGILLHRKGQNGDHITLKLIKGKLSLLINLGDTKSHPSNAQINITLGSLLDDQHWHSVLIEHFNNQVNFTVDKHTHHFHAKGEFSYLDLDYELSFGGIPVPGKSGTLSHRNFHGCFENIYYNGVNIIDLARRHKSQIYIVGNMSFSCLEPRVVPVTFLSSSSYLALPGTSGQDEVFISFQFRTWNKEGLLLSSKLHQASDGFLLYLSDGKVKISLHRPGKVLSDITAGAGLNNGQWHSVSFSAKRNHISVIVDNDVMSSAHASIPLQIYSGDAFYFGGCPSSGNISECNTSFGAFQGCMRLISIGNKGVDMISVQQNIFGNFSDLQIDLCGIIDRCLPNYCEHGGRCSQSWNSFYCNCANTGYKGATCHYPIYEQSCEAYKHRGNTSGFYNIDSDGSGPLRPFLVYCNMTDTTWTIMQHNNTNLTRVKSANRENPHTVFFKYSASLDQLQATINHAEHCEQELAYHCKKSRILDKPDGMPLSWWIGRTNETQTYWGGSLPAVQKCACGLEGSCIDSQHYCNCDADRDEWTNDTGFLSYKEHLPVTEIVITDANRPNSEAAYKLGPLLCRGDRTFWNSASFNTETSYLHFPTFHGELSADVSFFFKTTASSGVFLENLGIQDFIRIELHSPSEVIFSFDVGNGPSEVTVQSLTSLNDNQWHYVKAERNIKEASLQVDHLPQSSHGAPSDGHIRLQLNSQLFVGGTASRQKGFLGCIRSLQLNGMALDLEERAKITPGVEPGCPGHCSSYGNLCHNGGKCREKYSGFSCDCTLSAYSGPFCKKEISAYFETGTSVTYNFQEYYTLAKNSSSHASSFYADMTLNREAITFAFRTTRTPSLLLYVSSFYKEYLSVILTRSGSLQIRYKLDSHQDPDVFSINIKSMADGQLQKVKINREEEMLFVEVNQNERMKFFLSSGTEFNAIKSLTLGKILANSDVDEDTMKANSQGFIGCLSSVQFNHVAPLKAALHHSSSAPVIVRGRFTESSCGILTGADSTSSETTHPFADHSGPIDEREPLANAIKSDAAIIGGVIAVVVFIVLCITAIAIRIYKKKGIYSKNEAKGSENEDSAESALKSELSMQNTANENQKEYFF</sequence>
<evidence type="ECO:0000256" key="10">
    <source>
        <dbReference type="PROSITE-ProRule" id="PRU00076"/>
    </source>
</evidence>
<dbReference type="Pfam" id="PF02210">
    <property type="entry name" value="Laminin_G_2"/>
    <property type="match status" value="4"/>
</dbReference>
<dbReference type="InterPro" id="IPR008979">
    <property type="entry name" value="Galactose-bd-like_sf"/>
</dbReference>
<dbReference type="PROSITE" id="PS51406">
    <property type="entry name" value="FIBRINOGEN_C_2"/>
    <property type="match status" value="1"/>
</dbReference>
<feature type="domain" description="Laminin G" evidence="15">
    <location>
        <begin position="430"/>
        <end position="607"/>
    </location>
</feature>
<accession>A0A2I0U545</accession>
<dbReference type="OrthoDB" id="26719at2759"/>
<reference evidence="19" key="2">
    <citation type="submission" date="2017-12" db="EMBL/GenBank/DDBJ databases">
        <title>Genome sequence of the Bar-tailed Godwit (Limosa lapponica baueri).</title>
        <authorList>
            <person name="Lima N.C.B."/>
            <person name="Parody-Merino A.M."/>
            <person name="Battley P.F."/>
            <person name="Fidler A.E."/>
            <person name="Prosdocimi F."/>
        </authorList>
    </citation>
    <scope>NUCLEOTIDE SEQUENCE [LARGE SCALE GENOMIC DNA]</scope>
</reference>
<dbReference type="InterPro" id="IPR001791">
    <property type="entry name" value="Laminin_G"/>
</dbReference>
<name>A0A2I0U545_LIMLA</name>
<dbReference type="SUPFAM" id="SSF49899">
    <property type="entry name" value="Concanavalin A-like lectins/glucanases"/>
    <property type="match status" value="4"/>
</dbReference>
<evidence type="ECO:0000256" key="5">
    <source>
        <dbReference type="ARBA" id="ARBA00022729"/>
    </source>
</evidence>
<comment type="subcellular location">
    <subcellularLocation>
        <location evidence="1">Membrane</location>
        <topology evidence="1">Single-pass type I membrane protein</topology>
    </subcellularLocation>
</comment>
<dbReference type="InterPro" id="IPR000421">
    <property type="entry name" value="FA58C"/>
</dbReference>
<dbReference type="Gene3D" id="2.60.120.200">
    <property type="match status" value="4"/>
</dbReference>
<dbReference type="NCBIfam" id="NF040941">
    <property type="entry name" value="GGGWT_bact"/>
    <property type="match status" value="1"/>
</dbReference>
<dbReference type="GO" id="GO:0005604">
    <property type="term" value="C:basement membrane"/>
    <property type="evidence" value="ECO:0007669"/>
    <property type="project" value="UniProtKB-ARBA"/>
</dbReference>
<feature type="domain" description="Laminin G" evidence="15">
    <location>
        <begin position="853"/>
        <end position="1018"/>
    </location>
</feature>
<dbReference type="PROSITE" id="PS50022">
    <property type="entry name" value="FA58C_3"/>
    <property type="match status" value="1"/>
</dbReference>
<dbReference type="InterPro" id="IPR000742">
    <property type="entry name" value="EGF"/>
</dbReference>
<dbReference type="Pfam" id="PF00754">
    <property type="entry name" value="F5_F8_type_C"/>
    <property type="match status" value="1"/>
</dbReference>
<evidence type="ECO:0000256" key="8">
    <source>
        <dbReference type="ARBA" id="ARBA00023136"/>
    </source>
</evidence>
<organism evidence="18 19">
    <name type="scientific">Limosa lapponica baueri</name>
    <dbReference type="NCBI Taxonomy" id="1758121"/>
    <lineage>
        <taxon>Eukaryota</taxon>
        <taxon>Metazoa</taxon>
        <taxon>Chordata</taxon>
        <taxon>Craniata</taxon>
        <taxon>Vertebrata</taxon>
        <taxon>Euteleostomi</taxon>
        <taxon>Archelosauria</taxon>
        <taxon>Archosauria</taxon>
        <taxon>Dinosauria</taxon>
        <taxon>Saurischia</taxon>
        <taxon>Theropoda</taxon>
        <taxon>Coelurosauria</taxon>
        <taxon>Aves</taxon>
        <taxon>Neognathae</taxon>
        <taxon>Neoaves</taxon>
        <taxon>Charadriiformes</taxon>
        <taxon>Scolopacidae</taxon>
        <taxon>Limosa</taxon>
    </lineage>
</organism>
<dbReference type="PROSITE" id="PS01285">
    <property type="entry name" value="FA58C_1"/>
    <property type="match status" value="1"/>
</dbReference>
<keyword evidence="8 13" id="KW-0472">Membrane</keyword>
<dbReference type="FunFam" id="2.60.120.1000:FF:000005">
    <property type="entry name" value="Contactin associated protein-like 2"/>
    <property type="match status" value="1"/>
</dbReference>
<evidence type="ECO:0000256" key="1">
    <source>
        <dbReference type="ARBA" id="ARBA00004479"/>
    </source>
</evidence>
<dbReference type="FunFam" id="2.60.120.260:FF:000016">
    <property type="entry name" value="Contactin-associated protein-like 4 isoform 1"/>
    <property type="match status" value="1"/>
</dbReference>
<evidence type="ECO:0000256" key="6">
    <source>
        <dbReference type="ARBA" id="ARBA00022737"/>
    </source>
</evidence>
<dbReference type="PANTHER" id="PTHR15036:SF40">
    <property type="entry name" value="CONTACTIN-ASSOCIATED PROTEIN-LIKE 4"/>
    <property type="match status" value="1"/>
</dbReference>
<dbReference type="EMBL" id="KZ506150">
    <property type="protein sequence ID" value="PKU41188.1"/>
    <property type="molecule type" value="Genomic_DNA"/>
</dbReference>
<evidence type="ECO:0000313" key="19">
    <source>
        <dbReference type="Proteomes" id="UP000233556"/>
    </source>
</evidence>
<dbReference type="SMART" id="SM00181">
    <property type="entry name" value="EGF"/>
    <property type="match status" value="2"/>
</dbReference>
<feature type="region of interest" description="Disordered" evidence="12">
    <location>
        <begin position="1335"/>
        <end position="1368"/>
    </location>
</feature>
<comment type="similarity">
    <text evidence="2">Belongs to the neurexin family.</text>
</comment>
<dbReference type="SUPFAM" id="SSF49785">
    <property type="entry name" value="Galactose-binding domain-like"/>
    <property type="match status" value="1"/>
</dbReference>
<feature type="domain" description="F5/8 type C" evidence="14">
    <location>
        <begin position="91"/>
        <end position="237"/>
    </location>
</feature>
<evidence type="ECO:0000256" key="9">
    <source>
        <dbReference type="ARBA" id="ARBA00023157"/>
    </source>
</evidence>
<comment type="caution">
    <text evidence="10">Lacks conserved residue(s) required for the propagation of feature annotation.</text>
</comment>
<evidence type="ECO:0000259" key="16">
    <source>
        <dbReference type="PROSITE" id="PS50026"/>
    </source>
</evidence>
<dbReference type="PROSITE" id="PS50025">
    <property type="entry name" value="LAM_G_DOMAIN"/>
    <property type="match status" value="4"/>
</dbReference>
<dbReference type="CDD" id="cd00057">
    <property type="entry name" value="FA58C"/>
    <property type="match status" value="1"/>
</dbReference>
<proteinExistence type="inferred from homology"/>
<keyword evidence="5" id="KW-0732">Signal</keyword>
<evidence type="ECO:0000256" key="7">
    <source>
        <dbReference type="ARBA" id="ARBA00022989"/>
    </source>
</evidence>
<dbReference type="GO" id="GO:0005509">
    <property type="term" value="F:calcium ion binding"/>
    <property type="evidence" value="ECO:0007669"/>
    <property type="project" value="InterPro"/>
</dbReference>
<keyword evidence="7 13" id="KW-1133">Transmembrane helix</keyword>
<dbReference type="SUPFAM" id="SSF57196">
    <property type="entry name" value="EGF/Laminin"/>
    <property type="match status" value="1"/>
</dbReference>
<dbReference type="SMART" id="SM00179">
    <property type="entry name" value="EGF_CA"/>
    <property type="match status" value="1"/>
</dbReference>
<dbReference type="FunFam" id="2.60.120.200:FF:000026">
    <property type="entry name" value="contactin-associated protein-like 4 isoform X1"/>
    <property type="match status" value="1"/>
</dbReference>
<evidence type="ECO:0000256" key="2">
    <source>
        <dbReference type="ARBA" id="ARBA00010241"/>
    </source>
</evidence>
<dbReference type="Gene3D" id="2.10.25.10">
    <property type="entry name" value="Laminin"/>
    <property type="match status" value="1"/>
</dbReference>
<dbReference type="SMART" id="SM00282">
    <property type="entry name" value="LamG"/>
    <property type="match status" value="4"/>
</dbReference>
<feature type="domain" description="Laminin G" evidence="15">
    <location>
        <begin position="1069"/>
        <end position="1262"/>
    </location>
</feature>
<keyword evidence="6" id="KW-0677">Repeat</keyword>
<dbReference type="PROSITE" id="PS50026">
    <property type="entry name" value="EGF_3"/>
    <property type="match status" value="2"/>
</dbReference>
<keyword evidence="9 11" id="KW-1015">Disulfide bond</keyword>